<comment type="cofactor">
    <cofactor evidence="16">
        <name>heme b</name>
        <dbReference type="ChEBI" id="CHEBI:60344"/>
    </cofactor>
    <text evidence="16">Binds 2 heme groups non-covalently.</text>
</comment>
<dbReference type="InterPro" id="IPR027387">
    <property type="entry name" value="Cytb/b6-like_sf"/>
</dbReference>
<dbReference type="CDD" id="cd00284">
    <property type="entry name" value="Cytochrome_b_N"/>
    <property type="match status" value="1"/>
</dbReference>
<geneLocation type="mitochondrion" evidence="19"/>
<dbReference type="Gene3D" id="1.20.810.10">
    <property type="entry name" value="Cytochrome Bc1 Complex, Chain C"/>
    <property type="match status" value="1"/>
</dbReference>
<keyword evidence="5 16" id="KW-0349">Heme</keyword>
<feature type="transmembrane region" description="Helical" evidence="16">
    <location>
        <begin position="143"/>
        <end position="163"/>
    </location>
</feature>
<keyword evidence="8 16" id="KW-0479">Metal-binding</keyword>
<keyword evidence="4 16" id="KW-0813">Transport</keyword>
<feature type="domain" description="Cytochrome b/b6 N-terminal region profile" evidence="17">
    <location>
        <begin position="1"/>
        <end position="173"/>
    </location>
</feature>
<dbReference type="InterPro" id="IPR048260">
    <property type="entry name" value="Cytochrome_b_C_euk/bac"/>
</dbReference>
<organism evidence="19">
    <name type="scientific">Mya arenaria</name>
    <name type="common">Soft-shell clam</name>
    <dbReference type="NCBI Taxonomy" id="6604"/>
    <lineage>
        <taxon>Eukaryota</taxon>
        <taxon>Metazoa</taxon>
        <taxon>Spiralia</taxon>
        <taxon>Lophotrochozoa</taxon>
        <taxon>Mollusca</taxon>
        <taxon>Bivalvia</taxon>
        <taxon>Autobranchia</taxon>
        <taxon>Heteroconchia</taxon>
        <taxon>Euheterodonta</taxon>
        <taxon>Imparidentia</taxon>
        <taxon>Neoheterodontei</taxon>
        <taxon>Myida</taxon>
        <taxon>Myoidea</taxon>
        <taxon>Myidae</taxon>
        <taxon>Mya</taxon>
    </lineage>
</organism>
<feature type="transmembrane region" description="Helical" evidence="16">
    <location>
        <begin position="103"/>
        <end position="122"/>
    </location>
</feature>
<feature type="transmembrane region" description="Helical" evidence="16">
    <location>
        <begin position="193"/>
        <end position="214"/>
    </location>
</feature>
<evidence type="ECO:0000313" key="19">
    <source>
        <dbReference type="EMBL" id="AII72395.1"/>
    </source>
</evidence>
<name>A0A076JFK6_MYAAR</name>
<dbReference type="Pfam" id="PF00032">
    <property type="entry name" value="Cytochrom_B_C"/>
    <property type="match status" value="1"/>
</dbReference>
<comment type="subcellular location">
    <subcellularLocation>
        <location evidence="2">Mitochondrion inner membrane</location>
        <topology evidence="2">Multi-pass membrane protein</topology>
    </subcellularLocation>
</comment>
<dbReference type="KEGG" id="maea:20159501"/>
<evidence type="ECO:0000256" key="12">
    <source>
        <dbReference type="ARBA" id="ARBA00023004"/>
    </source>
</evidence>
<feature type="transmembrane region" description="Helical" evidence="16">
    <location>
        <begin position="291"/>
        <end position="310"/>
    </location>
</feature>
<keyword evidence="6 16" id="KW-0679">Respiratory chain</keyword>
<keyword evidence="12 16" id="KW-0408">Iron</keyword>
<evidence type="ECO:0000256" key="2">
    <source>
        <dbReference type="ARBA" id="ARBA00004448"/>
    </source>
</evidence>
<keyword evidence="11 16" id="KW-1133">Transmembrane helix</keyword>
<dbReference type="CDD" id="cd00290">
    <property type="entry name" value="cytochrome_b_C"/>
    <property type="match status" value="1"/>
</dbReference>
<keyword evidence="15 16" id="KW-0472">Membrane</keyword>
<feature type="transmembrane region" description="Helical" evidence="16">
    <location>
        <begin position="42"/>
        <end position="61"/>
    </location>
</feature>
<evidence type="ECO:0000259" key="17">
    <source>
        <dbReference type="PROSITE" id="PS51002"/>
    </source>
</evidence>
<sequence>MGWCLVMQIVSGLMLVMYYTPSVSDAFSSVVYIMRDVEYGWLIRGCHANGASMFFICVYIHTGRGLFYESYKLGSVWSCGVTMLVLLMAIAFTGYVLPWGQMSFWGATVITNLFTVIPKFGVKIVNLMWGANHICGATLKRFFVLHFLMPFVLVLLMLVHLGLLHETGSSNVLGVDSSCDLVPFYPYYFYKDLLGISVYMMVLMSVCLLFPDLFGDPENFLLANPSETPKHIQPEWYFLFAYSILRSTPTKLGGVVALAASVLVLYTLPMFSSISKGFISGFQFNPISKFYFWLFVSNFVFLSYTGACPVEYPFIDFGKYSTCFYFLYFYSYPIPKLFWEKLVSLL</sequence>
<dbReference type="EMBL" id="KJ755996">
    <property type="protein sequence ID" value="AII72395.1"/>
    <property type="molecule type" value="Genomic_DNA"/>
</dbReference>
<keyword evidence="14 16" id="KW-0496">Mitochondrion</keyword>
<evidence type="ECO:0000256" key="14">
    <source>
        <dbReference type="ARBA" id="ARBA00023128"/>
    </source>
</evidence>
<evidence type="ECO:0000256" key="3">
    <source>
        <dbReference type="ARBA" id="ARBA00013531"/>
    </source>
</evidence>
<dbReference type="InterPro" id="IPR048259">
    <property type="entry name" value="Cytochrome_b_N_euk/bac"/>
</dbReference>
<dbReference type="Pfam" id="PF00033">
    <property type="entry name" value="Cytochrome_B"/>
    <property type="match status" value="1"/>
</dbReference>
<keyword evidence="7 16" id="KW-0812">Transmembrane</keyword>
<feature type="transmembrane region" description="Helical" evidence="16">
    <location>
        <begin position="73"/>
        <end position="97"/>
    </location>
</feature>
<dbReference type="OrthoDB" id="6129637at2759"/>
<comment type="function">
    <text evidence="1 16">Component of the ubiquinol-cytochrome c reductase complex (complex III or cytochrome b-c1 complex) that is part of the mitochondrial respiratory chain. The b-c1 complex mediates electron transfer from ubiquinol to cytochrome c. Contributes to the generation of a proton gradient across the mitochondrial membrane that is then used for ATP synthesis.</text>
</comment>
<dbReference type="GO" id="GO:0046872">
    <property type="term" value="F:metal ion binding"/>
    <property type="evidence" value="ECO:0007669"/>
    <property type="project" value="UniProtKB-UniRule"/>
</dbReference>
<dbReference type="PANTHER" id="PTHR19271">
    <property type="entry name" value="CYTOCHROME B"/>
    <property type="match status" value="1"/>
</dbReference>
<reference evidence="19" key="1">
    <citation type="submission" date="2014-04" db="EMBL/GenBank/DDBJ databases">
        <title>Sequencing, Annotation and Characterization of the Mitogenome of the Soft-shell clam Mya arenaria.</title>
        <authorList>
            <person name="Wilson J.J."/>
            <person name="Hefner M."/>
            <person name="Walker C.W."/>
            <person name="Page S.T."/>
        </authorList>
    </citation>
    <scope>NUCLEOTIDE SEQUENCE</scope>
</reference>
<dbReference type="InterPro" id="IPR036150">
    <property type="entry name" value="Cyt_b/b6_C_sf"/>
</dbReference>
<dbReference type="PANTHER" id="PTHR19271:SF16">
    <property type="entry name" value="CYTOCHROME B"/>
    <property type="match status" value="1"/>
</dbReference>
<evidence type="ECO:0000256" key="15">
    <source>
        <dbReference type="ARBA" id="ARBA00023136"/>
    </source>
</evidence>
<evidence type="ECO:0000256" key="4">
    <source>
        <dbReference type="ARBA" id="ARBA00022448"/>
    </source>
</evidence>
<evidence type="ECO:0000256" key="7">
    <source>
        <dbReference type="ARBA" id="ARBA00022692"/>
    </source>
</evidence>
<evidence type="ECO:0000256" key="10">
    <source>
        <dbReference type="ARBA" id="ARBA00022982"/>
    </source>
</evidence>
<dbReference type="SUPFAM" id="SSF81342">
    <property type="entry name" value="Transmembrane di-heme cytochromes"/>
    <property type="match status" value="1"/>
</dbReference>
<keyword evidence="9" id="KW-0999">Mitochondrion inner membrane</keyword>
<dbReference type="InterPro" id="IPR016174">
    <property type="entry name" value="Di-haem_cyt_TM"/>
</dbReference>
<keyword evidence="13" id="KW-0830">Ubiquinone</keyword>
<evidence type="ECO:0000256" key="5">
    <source>
        <dbReference type="ARBA" id="ARBA00022617"/>
    </source>
</evidence>
<dbReference type="SUPFAM" id="SSF81648">
    <property type="entry name" value="a domain/subunit of cytochrome bc1 complex (Ubiquinol-cytochrome c reductase)"/>
    <property type="match status" value="1"/>
</dbReference>
<evidence type="ECO:0000256" key="8">
    <source>
        <dbReference type="ARBA" id="ARBA00022723"/>
    </source>
</evidence>
<protein>
    <recommendedName>
        <fullName evidence="3 16">Cytochrome b</fullName>
    </recommendedName>
</protein>
<feature type="transmembrane region" description="Helical" evidence="16">
    <location>
        <begin position="252"/>
        <end position="271"/>
    </location>
</feature>
<keyword evidence="10 16" id="KW-0249">Electron transport</keyword>
<feature type="domain" description="Cytochrome b/b6 C-terminal region profile" evidence="18">
    <location>
        <begin position="174"/>
        <end position="346"/>
    </location>
</feature>
<evidence type="ECO:0000256" key="1">
    <source>
        <dbReference type="ARBA" id="ARBA00002566"/>
    </source>
</evidence>
<dbReference type="GeneID" id="20159501"/>
<evidence type="ECO:0000259" key="18">
    <source>
        <dbReference type="PROSITE" id="PS51003"/>
    </source>
</evidence>
<accession>A0A076JFK6</accession>
<dbReference type="GO" id="GO:0005743">
    <property type="term" value="C:mitochondrial inner membrane"/>
    <property type="evidence" value="ECO:0007669"/>
    <property type="project" value="UniProtKB-SubCell"/>
</dbReference>
<evidence type="ECO:0000256" key="9">
    <source>
        <dbReference type="ARBA" id="ARBA00022792"/>
    </source>
</evidence>
<dbReference type="GO" id="GO:0006122">
    <property type="term" value="P:mitochondrial electron transport, ubiquinol to cytochrome c"/>
    <property type="evidence" value="ECO:0007669"/>
    <property type="project" value="TreeGrafter"/>
</dbReference>
<dbReference type="AlphaFoldDB" id="A0A076JFK6"/>
<evidence type="ECO:0000256" key="11">
    <source>
        <dbReference type="ARBA" id="ARBA00022989"/>
    </source>
</evidence>
<dbReference type="GO" id="GO:0016491">
    <property type="term" value="F:oxidoreductase activity"/>
    <property type="evidence" value="ECO:0007669"/>
    <property type="project" value="UniProtKB-UniRule"/>
</dbReference>
<proteinExistence type="inferred from homology"/>
<evidence type="ECO:0000256" key="16">
    <source>
        <dbReference type="RuleBase" id="RU362117"/>
    </source>
</evidence>
<evidence type="ECO:0000256" key="13">
    <source>
        <dbReference type="ARBA" id="ARBA00023075"/>
    </source>
</evidence>
<comment type="similarity">
    <text evidence="16">Belongs to the cytochrome b family.</text>
</comment>
<dbReference type="InterPro" id="IPR005797">
    <property type="entry name" value="Cyt_b/b6_N"/>
</dbReference>
<dbReference type="PROSITE" id="PS51003">
    <property type="entry name" value="CYTB_CTER"/>
    <property type="match status" value="1"/>
</dbReference>
<dbReference type="CTD" id="4519"/>
<dbReference type="PROSITE" id="PS51002">
    <property type="entry name" value="CYTB_NTER"/>
    <property type="match status" value="1"/>
</dbReference>
<dbReference type="InterPro" id="IPR005798">
    <property type="entry name" value="Cyt_b/b6_C"/>
</dbReference>
<gene>
    <name evidence="19" type="primary">CYTB</name>
</gene>
<evidence type="ECO:0000256" key="6">
    <source>
        <dbReference type="ARBA" id="ARBA00022660"/>
    </source>
</evidence>
<dbReference type="GO" id="GO:0008121">
    <property type="term" value="F:quinol-cytochrome-c reductase activity"/>
    <property type="evidence" value="ECO:0007669"/>
    <property type="project" value="TreeGrafter"/>
</dbReference>